<evidence type="ECO:0000256" key="1">
    <source>
        <dbReference type="ARBA" id="ARBA00009018"/>
    </source>
</evidence>
<comment type="pathway">
    <text evidence="5">Cofactor biosynthesis; coenzyme A biosynthesis; CoA from (R)-pantothenate: step 5/5.</text>
</comment>
<dbReference type="SUPFAM" id="SSF52540">
    <property type="entry name" value="P-loop containing nucleoside triphosphate hydrolases"/>
    <property type="match status" value="1"/>
</dbReference>
<accession>A0ABW2IN87</accession>
<dbReference type="Gene3D" id="3.40.50.300">
    <property type="entry name" value="P-loop containing nucleotide triphosphate hydrolases"/>
    <property type="match status" value="1"/>
</dbReference>
<dbReference type="EMBL" id="JBHTBR010000005">
    <property type="protein sequence ID" value="MFC7292347.1"/>
    <property type="molecule type" value="Genomic_DNA"/>
</dbReference>
<feature type="binding site" evidence="5">
    <location>
        <begin position="11"/>
        <end position="16"/>
    </location>
    <ligand>
        <name>ATP</name>
        <dbReference type="ChEBI" id="CHEBI:30616"/>
    </ligand>
</feature>
<comment type="subcellular location">
    <subcellularLocation>
        <location evidence="5">Cytoplasm</location>
    </subcellularLocation>
</comment>
<comment type="catalytic activity">
    <reaction evidence="5">
        <text>3'-dephospho-CoA + ATP = ADP + CoA + H(+)</text>
        <dbReference type="Rhea" id="RHEA:18245"/>
        <dbReference type="ChEBI" id="CHEBI:15378"/>
        <dbReference type="ChEBI" id="CHEBI:30616"/>
        <dbReference type="ChEBI" id="CHEBI:57287"/>
        <dbReference type="ChEBI" id="CHEBI:57328"/>
        <dbReference type="ChEBI" id="CHEBI:456216"/>
        <dbReference type="EC" id="2.7.1.24"/>
    </reaction>
</comment>
<dbReference type="InterPro" id="IPR027417">
    <property type="entry name" value="P-loop_NTPase"/>
</dbReference>
<dbReference type="InterPro" id="IPR001977">
    <property type="entry name" value="Depp_CoAkinase"/>
</dbReference>
<dbReference type="GO" id="GO:0004140">
    <property type="term" value="F:dephospho-CoA kinase activity"/>
    <property type="evidence" value="ECO:0007669"/>
    <property type="project" value="UniProtKB-EC"/>
</dbReference>
<keyword evidence="4 5" id="KW-0173">Coenzyme A biosynthesis</keyword>
<keyword evidence="5 7" id="KW-0418">Kinase</keyword>
<comment type="similarity">
    <text evidence="1 5">Belongs to the CoaE family.</text>
</comment>
<evidence type="ECO:0000256" key="3">
    <source>
        <dbReference type="ARBA" id="ARBA00022840"/>
    </source>
</evidence>
<name>A0ABW2IN87_9PROT</name>
<protein>
    <recommendedName>
        <fullName evidence="5 6">Dephospho-CoA kinase</fullName>
        <ecNumber evidence="5 6">2.7.1.24</ecNumber>
    </recommendedName>
    <alternativeName>
        <fullName evidence="5">Dephosphocoenzyme A kinase</fullName>
    </alternativeName>
</protein>
<organism evidence="7 8">
    <name type="scientific">Hirschia litorea</name>
    <dbReference type="NCBI Taxonomy" id="1199156"/>
    <lineage>
        <taxon>Bacteria</taxon>
        <taxon>Pseudomonadati</taxon>
        <taxon>Pseudomonadota</taxon>
        <taxon>Alphaproteobacteria</taxon>
        <taxon>Hyphomonadales</taxon>
        <taxon>Hyphomonadaceae</taxon>
        <taxon>Hirschia</taxon>
    </lineage>
</organism>
<keyword evidence="5" id="KW-0963">Cytoplasm</keyword>
<dbReference type="CDD" id="cd02022">
    <property type="entry name" value="DPCK"/>
    <property type="match status" value="1"/>
</dbReference>
<evidence type="ECO:0000256" key="5">
    <source>
        <dbReference type="HAMAP-Rule" id="MF_00376"/>
    </source>
</evidence>
<keyword evidence="3 5" id="KW-0067">ATP-binding</keyword>
<evidence type="ECO:0000256" key="2">
    <source>
        <dbReference type="ARBA" id="ARBA00022741"/>
    </source>
</evidence>
<dbReference type="PANTHER" id="PTHR10695">
    <property type="entry name" value="DEPHOSPHO-COA KINASE-RELATED"/>
    <property type="match status" value="1"/>
</dbReference>
<dbReference type="PROSITE" id="PS51219">
    <property type="entry name" value="DPCK"/>
    <property type="match status" value="1"/>
</dbReference>
<reference evidence="8" key="1">
    <citation type="journal article" date="2019" name="Int. J. Syst. Evol. Microbiol.">
        <title>The Global Catalogue of Microorganisms (GCM) 10K type strain sequencing project: providing services to taxonomists for standard genome sequencing and annotation.</title>
        <authorList>
            <consortium name="The Broad Institute Genomics Platform"/>
            <consortium name="The Broad Institute Genome Sequencing Center for Infectious Disease"/>
            <person name="Wu L."/>
            <person name="Ma J."/>
        </authorList>
    </citation>
    <scope>NUCLEOTIDE SEQUENCE [LARGE SCALE GENOMIC DNA]</scope>
    <source>
        <strain evidence="8">CCUG 51308</strain>
    </source>
</reference>
<comment type="caution">
    <text evidence="7">The sequence shown here is derived from an EMBL/GenBank/DDBJ whole genome shotgun (WGS) entry which is preliminary data.</text>
</comment>
<dbReference type="HAMAP" id="MF_00376">
    <property type="entry name" value="Dephospho_CoA_kinase"/>
    <property type="match status" value="1"/>
</dbReference>
<keyword evidence="2 5" id="KW-0547">Nucleotide-binding</keyword>
<gene>
    <name evidence="5 7" type="primary">coaE</name>
    <name evidence="7" type="ORF">ACFQS8_12015</name>
</gene>
<dbReference type="NCBIfam" id="TIGR00152">
    <property type="entry name" value="dephospho-CoA kinase"/>
    <property type="match status" value="1"/>
</dbReference>
<dbReference type="Proteomes" id="UP001596492">
    <property type="component" value="Unassembled WGS sequence"/>
</dbReference>
<evidence type="ECO:0000313" key="7">
    <source>
        <dbReference type="EMBL" id="MFC7292347.1"/>
    </source>
</evidence>
<evidence type="ECO:0000256" key="6">
    <source>
        <dbReference type="NCBIfam" id="TIGR00152"/>
    </source>
</evidence>
<evidence type="ECO:0000256" key="4">
    <source>
        <dbReference type="ARBA" id="ARBA00022993"/>
    </source>
</evidence>
<keyword evidence="5 7" id="KW-0808">Transferase</keyword>
<evidence type="ECO:0000313" key="8">
    <source>
        <dbReference type="Proteomes" id="UP001596492"/>
    </source>
</evidence>
<keyword evidence="8" id="KW-1185">Reference proteome</keyword>
<dbReference type="RefSeq" id="WP_382167708.1">
    <property type="nucleotide sequence ID" value="NZ_JBHTBR010000005.1"/>
</dbReference>
<dbReference type="PANTHER" id="PTHR10695:SF46">
    <property type="entry name" value="BIFUNCTIONAL COENZYME A SYNTHASE-RELATED"/>
    <property type="match status" value="1"/>
</dbReference>
<dbReference type="Pfam" id="PF01121">
    <property type="entry name" value="CoaE"/>
    <property type="match status" value="1"/>
</dbReference>
<sequence>MIILGLTGSIGMGKSTTANMFKDAGIPVYDSDASVHALYGPEGEATKLISADFPNVTNEAGGIDRTKLGLIVLKDDAAMKRLEAIVHPLVFKTRQAFVSKHKSAKSPLIVFDVPLLFETGSETFVDKVLVVTAPQEVQLKRVLERKGMTEEKFKSILKKQMPDTEKRSRADFIIDTSLGIEAAQKEVNLIIKKLTDLNTKNVVN</sequence>
<proteinExistence type="inferred from homology"/>
<comment type="function">
    <text evidence="5">Catalyzes the phosphorylation of the 3'-hydroxyl group of dephosphocoenzyme A to form coenzyme A.</text>
</comment>
<dbReference type="EC" id="2.7.1.24" evidence="5 6"/>